<keyword evidence="1" id="KW-0812">Transmembrane</keyword>
<evidence type="ECO:0008006" key="4">
    <source>
        <dbReference type="Google" id="ProtNLM"/>
    </source>
</evidence>
<protein>
    <recommendedName>
        <fullName evidence="4">Lipoprotein</fullName>
    </recommendedName>
</protein>
<reference evidence="3" key="1">
    <citation type="submission" date="2015-07" db="EMBL/GenBank/DDBJ databases">
        <title>Fjat-14205 dsm 2895.</title>
        <authorList>
            <person name="Liu B."/>
            <person name="Wang J."/>
            <person name="Zhu Y."/>
            <person name="Liu G."/>
            <person name="Chen Q."/>
            <person name="Chen Z."/>
            <person name="Lan J."/>
            <person name="Che J."/>
            <person name="Ge C."/>
            <person name="Shi H."/>
            <person name="Pan Z."/>
            <person name="Liu X."/>
        </authorList>
    </citation>
    <scope>NUCLEOTIDE SEQUENCE [LARGE SCALE GENOMIC DNA]</scope>
    <source>
        <strain evidence="3">DSM 25560</strain>
    </source>
</reference>
<accession>A0ABR5JY34</accession>
<proteinExistence type="predicted"/>
<name>A0ABR5JY34_9BACI</name>
<evidence type="ECO:0000313" key="3">
    <source>
        <dbReference type="Proteomes" id="UP000050668"/>
    </source>
</evidence>
<keyword evidence="1" id="KW-1133">Transmembrane helix</keyword>
<sequence>MSGKKLVGIVIGVVIIVCSISIITITNFYKNNEEQPNIGNWEENKSKSLNFILPQATIISNSR</sequence>
<evidence type="ECO:0000313" key="2">
    <source>
        <dbReference type="EMBL" id="KOS66952.1"/>
    </source>
</evidence>
<keyword evidence="1" id="KW-0472">Membrane</keyword>
<gene>
    <name evidence="2" type="ORF">AEA09_15755</name>
</gene>
<dbReference type="EMBL" id="LGRV01000005">
    <property type="protein sequence ID" value="KOS66952.1"/>
    <property type="molecule type" value="Genomic_DNA"/>
</dbReference>
<dbReference type="Proteomes" id="UP000050668">
    <property type="component" value="Unassembled WGS sequence"/>
</dbReference>
<evidence type="ECO:0000256" key="1">
    <source>
        <dbReference type="SAM" id="Phobius"/>
    </source>
</evidence>
<dbReference type="RefSeq" id="WP_053584909.1">
    <property type="nucleotide sequence ID" value="NZ_LGRV01000005.1"/>
</dbReference>
<comment type="caution">
    <text evidence="2">The sequence shown here is derived from an EMBL/GenBank/DDBJ whole genome shotgun (WGS) entry which is preliminary data.</text>
</comment>
<keyword evidence="3" id="KW-1185">Reference proteome</keyword>
<feature type="transmembrane region" description="Helical" evidence="1">
    <location>
        <begin position="6"/>
        <end position="29"/>
    </location>
</feature>
<organism evidence="2 3">
    <name type="scientific">Lysinibacillus contaminans</name>
    <dbReference type="NCBI Taxonomy" id="1293441"/>
    <lineage>
        <taxon>Bacteria</taxon>
        <taxon>Bacillati</taxon>
        <taxon>Bacillota</taxon>
        <taxon>Bacilli</taxon>
        <taxon>Bacillales</taxon>
        <taxon>Bacillaceae</taxon>
        <taxon>Lysinibacillus</taxon>
    </lineage>
</organism>